<dbReference type="Proteomes" id="UP000298416">
    <property type="component" value="Unassembled WGS sequence"/>
</dbReference>
<reference evidence="8" key="1">
    <citation type="submission" date="2018-01" db="EMBL/GenBank/DDBJ databases">
        <authorList>
            <person name="Mao J.F."/>
        </authorList>
    </citation>
    <scope>NUCLEOTIDE SEQUENCE</scope>
    <source>
        <strain evidence="8">Huo1</strain>
        <tissue evidence="8">Leaf</tissue>
    </source>
</reference>
<proteinExistence type="inferred from homology"/>
<dbReference type="PANTHER" id="PTHR45650">
    <property type="entry name" value="GDSL-LIKE LIPASE/ACYLHYDROLASE-RELATED"/>
    <property type="match status" value="1"/>
</dbReference>
<dbReference type="GO" id="GO:0016787">
    <property type="term" value="F:hydrolase activity"/>
    <property type="evidence" value="ECO:0007669"/>
    <property type="project" value="UniProtKB-KW"/>
</dbReference>
<comment type="caution">
    <text evidence="8">The sequence shown here is derived from an EMBL/GenBank/DDBJ whole genome shotgun (WGS) entry which is preliminary data.</text>
</comment>
<organism evidence="8">
    <name type="scientific">Salvia splendens</name>
    <name type="common">Scarlet sage</name>
    <dbReference type="NCBI Taxonomy" id="180675"/>
    <lineage>
        <taxon>Eukaryota</taxon>
        <taxon>Viridiplantae</taxon>
        <taxon>Streptophyta</taxon>
        <taxon>Embryophyta</taxon>
        <taxon>Tracheophyta</taxon>
        <taxon>Spermatophyta</taxon>
        <taxon>Magnoliopsida</taxon>
        <taxon>eudicotyledons</taxon>
        <taxon>Gunneridae</taxon>
        <taxon>Pentapetalae</taxon>
        <taxon>asterids</taxon>
        <taxon>lamiids</taxon>
        <taxon>Lamiales</taxon>
        <taxon>Lamiaceae</taxon>
        <taxon>Nepetoideae</taxon>
        <taxon>Mentheae</taxon>
        <taxon>Salviinae</taxon>
        <taxon>Salvia</taxon>
        <taxon>Salvia subgen. Calosphace</taxon>
        <taxon>core Calosphace</taxon>
    </lineage>
</organism>
<dbReference type="GO" id="GO:0005576">
    <property type="term" value="C:extracellular region"/>
    <property type="evidence" value="ECO:0007669"/>
    <property type="project" value="UniProtKB-SubCell"/>
</dbReference>
<keyword evidence="6" id="KW-0442">Lipid degradation</keyword>
<protein>
    <submittedName>
        <fullName evidence="8">Uncharacterized protein</fullName>
    </submittedName>
</protein>
<evidence type="ECO:0000256" key="1">
    <source>
        <dbReference type="ARBA" id="ARBA00004613"/>
    </source>
</evidence>
<dbReference type="GO" id="GO:0016042">
    <property type="term" value="P:lipid catabolic process"/>
    <property type="evidence" value="ECO:0007669"/>
    <property type="project" value="UniProtKB-KW"/>
</dbReference>
<evidence type="ECO:0000256" key="4">
    <source>
        <dbReference type="ARBA" id="ARBA00022729"/>
    </source>
</evidence>
<dbReference type="EMBL" id="PNBA02000001">
    <property type="protein sequence ID" value="KAG6435212.1"/>
    <property type="molecule type" value="Genomic_DNA"/>
</dbReference>
<evidence type="ECO:0000256" key="3">
    <source>
        <dbReference type="ARBA" id="ARBA00022525"/>
    </source>
</evidence>
<dbReference type="Gene3D" id="3.40.50.1110">
    <property type="entry name" value="SGNH hydrolase"/>
    <property type="match status" value="1"/>
</dbReference>
<name>A0A8X9A9Z0_SALSN</name>
<dbReference type="InterPro" id="IPR036514">
    <property type="entry name" value="SGNH_hydro_sf"/>
</dbReference>
<evidence type="ECO:0000313" key="8">
    <source>
        <dbReference type="EMBL" id="KAG6435212.1"/>
    </source>
</evidence>
<keyword evidence="5" id="KW-0378">Hydrolase</keyword>
<comment type="subcellular location">
    <subcellularLocation>
        <location evidence="1">Secreted</location>
    </subcellularLocation>
</comment>
<dbReference type="PANTHER" id="PTHR45650:SF8">
    <property type="entry name" value="GDSL ESTERASE_LIPASE"/>
    <property type="match status" value="1"/>
</dbReference>
<keyword evidence="7" id="KW-0443">Lipid metabolism</keyword>
<evidence type="ECO:0000256" key="2">
    <source>
        <dbReference type="ARBA" id="ARBA00008668"/>
    </source>
</evidence>
<keyword evidence="3" id="KW-0964">Secreted</keyword>
<comment type="similarity">
    <text evidence="2">Belongs to the 'GDSL' lipolytic enzyme family.</text>
</comment>
<reference evidence="8" key="2">
    <citation type="submission" date="2020-08" db="EMBL/GenBank/DDBJ databases">
        <title>Plant Genome Project.</title>
        <authorList>
            <person name="Zhang R.-G."/>
        </authorList>
    </citation>
    <scope>NUCLEOTIDE SEQUENCE</scope>
    <source>
        <strain evidence="8">Huo1</strain>
        <tissue evidence="8">Leaf</tissue>
    </source>
</reference>
<evidence type="ECO:0000256" key="7">
    <source>
        <dbReference type="ARBA" id="ARBA00023098"/>
    </source>
</evidence>
<evidence type="ECO:0000256" key="5">
    <source>
        <dbReference type="ARBA" id="ARBA00022801"/>
    </source>
</evidence>
<accession>A0A8X9A9Z0</accession>
<keyword evidence="9" id="KW-1185">Reference proteome</keyword>
<keyword evidence="4" id="KW-0732">Signal</keyword>
<evidence type="ECO:0000313" key="9">
    <source>
        <dbReference type="Proteomes" id="UP000298416"/>
    </source>
</evidence>
<dbReference type="InterPro" id="IPR051238">
    <property type="entry name" value="GDSL_esterase/lipase"/>
</dbReference>
<gene>
    <name evidence="8" type="ORF">SASPL_100082</name>
</gene>
<sequence>MLGVLVLILSLMDNGNNNFLRSIAKSNYYPYGVDSSRGATGKFSNGDTFVDYLGGWLGLPAPPPFADPTTTGQNMLLQLPASSTKAANSMHRLNRIDAPVYGTAAEYILNHNNLDMKNWIALSLDFSAKECALLLILFSPYFSGSN</sequence>
<dbReference type="AlphaFoldDB" id="A0A8X9A9Z0"/>
<evidence type="ECO:0000256" key="6">
    <source>
        <dbReference type="ARBA" id="ARBA00022963"/>
    </source>
</evidence>